<gene>
    <name evidence="1" type="ORF">B296_00030159</name>
</gene>
<proteinExistence type="predicted"/>
<evidence type="ECO:0000313" key="1">
    <source>
        <dbReference type="EMBL" id="RRT58009.1"/>
    </source>
</evidence>
<dbReference type="Proteomes" id="UP000287651">
    <property type="component" value="Unassembled WGS sequence"/>
</dbReference>
<reference evidence="1 2" key="1">
    <citation type="journal article" date="2014" name="Agronomy (Basel)">
        <title>A Draft Genome Sequence for Ensete ventricosum, the Drought-Tolerant Tree Against Hunger.</title>
        <authorList>
            <person name="Harrison J."/>
            <person name="Moore K.A."/>
            <person name="Paszkiewicz K."/>
            <person name="Jones T."/>
            <person name="Grant M."/>
            <person name="Ambacheew D."/>
            <person name="Muzemil S."/>
            <person name="Studholme D.J."/>
        </authorList>
    </citation>
    <scope>NUCLEOTIDE SEQUENCE [LARGE SCALE GENOMIC DNA]</scope>
</reference>
<evidence type="ECO:0000313" key="2">
    <source>
        <dbReference type="Proteomes" id="UP000287651"/>
    </source>
</evidence>
<comment type="caution">
    <text evidence="1">The sequence shown here is derived from an EMBL/GenBank/DDBJ whole genome shotgun (WGS) entry which is preliminary data.</text>
</comment>
<accession>A0A426Z202</accession>
<protein>
    <submittedName>
        <fullName evidence="1">Uncharacterized protein</fullName>
    </submittedName>
</protein>
<dbReference type="AlphaFoldDB" id="A0A426Z202"/>
<name>A0A426Z202_ENSVE</name>
<organism evidence="1 2">
    <name type="scientific">Ensete ventricosum</name>
    <name type="common">Abyssinian banana</name>
    <name type="synonym">Musa ensete</name>
    <dbReference type="NCBI Taxonomy" id="4639"/>
    <lineage>
        <taxon>Eukaryota</taxon>
        <taxon>Viridiplantae</taxon>
        <taxon>Streptophyta</taxon>
        <taxon>Embryophyta</taxon>
        <taxon>Tracheophyta</taxon>
        <taxon>Spermatophyta</taxon>
        <taxon>Magnoliopsida</taxon>
        <taxon>Liliopsida</taxon>
        <taxon>Zingiberales</taxon>
        <taxon>Musaceae</taxon>
        <taxon>Ensete</taxon>
    </lineage>
</organism>
<dbReference type="EMBL" id="AMZH03008894">
    <property type="protein sequence ID" value="RRT58009.1"/>
    <property type="molecule type" value="Genomic_DNA"/>
</dbReference>
<sequence>MTSRSFLKHDHDDIGCEGAVKGVNPTAARPSLPAGHDAELNTRVALPDTSSTPTPPSMRRLCSKRQRINMPRWLAVPENTESALI</sequence>